<evidence type="ECO:0000256" key="1">
    <source>
        <dbReference type="ARBA" id="ARBA00012676"/>
    </source>
</evidence>
<evidence type="ECO:0000256" key="11">
    <source>
        <dbReference type="NCBIfam" id="TIGR04147"/>
    </source>
</evidence>
<name>A0ABD5RJH0_9EURY</name>
<keyword evidence="8" id="KW-0594">Phospholipid biosynthesis</keyword>
<keyword evidence="3" id="KW-0444">Lipid biosynthesis</keyword>
<evidence type="ECO:0000313" key="13">
    <source>
        <dbReference type="Proteomes" id="UP001596099"/>
    </source>
</evidence>
<dbReference type="NCBIfam" id="TIGR01768">
    <property type="entry name" value="GGGP-family"/>
    <property type="match status" value="1"/>
</dbReference>
<dbReference type="GO" id="GO:0046474">
    <property type="term" value="P:glycerophospholipid biosynthetic process"/>
    <property type="evidence" value="ECO:0007669"/>
    <property type="project" value="UniProtKB-ARBA"/>
</dbReference>
<dbReference type="Proteomes" id="UP001596099">
    <property type="component" value="Unassembled WGS sequence"/>
</dbReference>
<evidence type="ECO:0000256" key="4">
    <source>
        <dbReference type="ARBA" id="ARBA00022679"/>
    </source>
</evidence>
<keyword evidence="13" id="KW-1185">Reference proteome</keyword>
<evidence type="ECO:0000256" key="8">
    <source>
        <dbReference type="ARBA" id="ARBA00023209"/>
    </source>
</evidence>
<dbReference type="InterPro" id="IPR039074">
    <property type="entry name" value="GGGP/HepGP_synthase_I"/>
</dbReference>
<evidence type="ECO:0000256" key="6">
    <source>
        <dbReference type="ARBA" id="ARBA00022842"/>
    </source>
</evidence>
<dbReference type="Gene3D" id="3.20.20.390">
    <property type="entry name" value="FMN-linked oxidoreductases"/>
    <property type="match status" value="1"/>
</dbReference>
<dbReference type="GO" id="GO:0046872">
    <property type="term" value="F:metal ion binding"/>
    <property type="evidence" value="ECO:0007669"/>
    <property type="project" value="UniProtKB-KW"/>
</dbReference>
<accession>A0ABD5RJH0</accession>
<evidence type="ECO:0000313" key="12">
    <source>
        <dbReference type="EMBL" id="MFC5970698.1"/>
    </source>
</evidence>
<dbReference type="AlphaFoldDB" id="A0ABD5RJH0"/>
<keyword evidence="9" id="KW-1208">Phospholipid metabolism</keyword>
<dbReference type="EC" id="2.5.1.41" evidence="1 11"/>
<dbReference type="CDD" id="cd02812">
    <property type="entry name" value="PcrB_like"/>
    <property type="match status" value="1"/>
</dbReference>
<dbReference type="InterPro" id="IPR008205">
    <property type="entry name" value="GGGP_HepGP_synthase"/>
</dbReference>
<sequence>MHAWTEWDHIVKVDPDKTLYEDETFEDVAKTGTDAIMVGGTLGITEEKMAEYVRGCIEGTQAADVPVFIEPSSAGVVVHPDGLGGYLVPIVFNAGDIAWMTGAHKEWVRMDPNIDWDCTHTEAYIVLNEDASVAEYTQADCDLGPDDVAAYAEVAEQMFGQDIVYVEYSGTLGDPDLVAAAHDALDDATLFYGGGVHGYDSAHQMGQHSDVVVVGDLVHDEGCAAVRDTVEGVRAVDN</sequence>
<dbReference type="PANTHER" id="PTHR40029:SF2">
    <property type="entry name" value="HEPTAPRENYLGLYCERYL PHOSPHATE SYNTHASE"/>
    <property type="match status" value="1"/>
</dbReference>
<evidence type="ECO:0000256" key="9">
    <source>
        <dbReference type="ARBA" id="ARBA00023264"/>
    </source>
</evidence>
<keyword evidence="2" id="KW-0963">Cytoplasm</keyword>
<keyword evidence="4 12" id="KW-0808">Transferase</keyword>
<dbReference type="GO" id="GO:0047294">
    <property type="term" value="F:phosphoglycerol geranylgeranyltransferase activity"/>
    <property type="evidence" value="ECO:0007669"/>
    <property type="project" value="UniProtKB-EC"/>
</dbReference>
<comment type="catalytic activity">
    <reaction evidence="10">
        <text>sn-glycerol 1-phosphate + (2E,6E,10E)-geranylgeranyl diphosphate = sn-3-O-(geranylgeranyl)glycerol 1-phosphate + diphosphate</text>
        <dbReference type="Rhea" id="RHEA:23404"/>
        <dbReference type="ChEBI" id="CHEBI:33019"/>
        <dbReference type="ChEBI" id="CHEBI:57677"/>
        <dbReference type="ChEBI" id="CHEBI:57685"/>
        <dbReference type="ChEBI" id="CHEBI:58756"/>
        <dbReference type="EC" id="2.5.1.41"/>
    </reaction>
</comment>
<comment type="caution">
    <text evidence="12">The sequence shown here is derived from an EMBL/GenBank/DDBJ whole genome shotgun (WGS) entry which is preliminary data.</text>
</comment>
<evidence type="ECO:0000256" key="10">
    <source>
        <dbReference type="ARBA" id="ARBA00047288"/>
    </source>
</evidence>
<keyword evidence="6" id="KW-0460">Magnesium</keyword>
<dbReference type="NCBIfam" id="TIGR04147">
    <property type="entry name" value="GGGPS_Halobact"/>
    <property type="match status" value="1"/>
</dbReference>
<protein>
    <recommendedName>
        <fullName evidence="1 11">Phosphoglycerol geranylgeranyltransferase</fullName>
        <ecNumber evidence="1 11">2.5.1.41</ecNumber>
    </recommendedName>
</protein>
<evidence type="ECO:0000256" key="3">
    <source>
        <dbReference type="ARBA" id="ARBA00022516"/>
    </source>
</evidence>
<reference evidence="12 13" key="1">
    <citation type="journal article" date="2019" name="Int. J. Syst. Evol. Microbiol.">
        <title>The Global Catalogue of Microorganisms (GCM) 10K type strain sequencing project: providing services to taxonomists for standard genome sequencing and annotation.</title>
        <authorList>
            <consortium name="The Broad Institute Genomics Platform"/>
            <consortium name="The Broad Institute Genome Sequencing Center for Infectious Disease"/>
            <person name="Wu L."/>
            <person name="Ma J."/>
        </authorList>
    </citation>
    <scope>NUCLEOTIDE SEQUENCE [LARGE SCALE GENOMIC DNA]</scope>
    <source>
        <strain evidence="12 13">CGMCC 1.12543</strain>
    </source>
</reference>
<dbReference type="InterPro" id="IPR026417">
    <property type="entry name" value="GGGPS_halobacteria"/>
</dbReference>
<proteinExistence type="predicted"/>
<evidence type="ECO:0000256" key="5">
    <source>
        <dbReference type="ARBA" id="ARBA00022723"/>
    </source>
</evidence>
<dbReference type="RefSeq" id="WP_247413623.1">
    <property type="nucleotide sequence ID" value="NZ_JALLGW010000001.1"/>
</dbReference>
<dbReference type="NCBIfam" id="NF003199">
    <property type="entry name" value="PRK04169.1-3"/>
    <property type="match status" value="1"/>
</dbReference>
<organism evidence="12 13">
    <name type="scientific">Halomarina salina</name>
    <dbReference type="NCBI Taxonomy" id="1872699"/>
    <lineage>
        <taxon>Archaea</taxon>
        <taxon>Methanobacteriati</taxon>
        <taxon>Methanobacteriota</taxon>
        <taxon>Stenosarchaea group</taxon>
        <taxon>Halobacteria</taxon>
        <taxon>Halobacteriales</taxon>
        <taxon>Natronomonadaceae</taxon>
        <taxon>Halomarina</taxon>
    </lineage>
</organism>
<dbReference type="PANTHER" id="PTHR40029">
    <property type="match status" value="1"/>
</dbReference>
<keyword evidence="5" id="KW-0479">Metal-binding</keyword>
<dbReference type="InterPro" id="IPR038597">
    <property type="entry name" value="GGGP/HepGP_synthase_sf"/>
</dbReference>
<dbReference type="Pfam" id="PF01884">
    <property type="entry name" value="PcrB"/>
    <property type="match status" value="1"/>
</dbReference>
<gene>
    <name evidence="12" type="ORF">ACFPYI_05065</name>
</gene>
<dbReference type="EMBL" id="JBHSQH010000001">
    <property type="protein sequence ID" value="MFC5970698.1"/>
    <property type="molecule type" value="Genomic_DNA"/>
</dbReference>
<keyword evidence="7" id="KW-0443">Lipid metabolism</keyword>
<evidence type="ECO:0000256" key="7">
    <source>
        <dbReference type="ARBA" id="ARBA00023098"/>
    </source>
</evidence>
<dbReference type="SUPFAM" id="SSF51395">
    <property type="entry name" value="FMN-linked oxidoreductases"/>
    <property type="match status" value="1"/>
</dbReference>
<dbReference type="GO" id="GO:0120536">
    <property type="term" value="F:heptaprenylglyceryl phosphate synthase activity"/>
    <property type="evidence" value="ECO:0007669"/>
    <property type="project" value="UniProtKB-ARBA"/>
</dbReference>
<evidence type="ECO:0000256" key="2">
    <source>
        <dbReference type="ARBA" id="ARBA00022490"/>
    </source>
</evidence>